<feature type="compositionally biased region" description="Polar residues" evidence="1">
    <location>
        <begin position="36"/>
        <end position="45"/>
    </location>
</feature>
<keyword evidence="2" id="KW-1185">Reference proteome</keyword>
<feature type="region of interest" description="Disordered" evidence="1">
    <location>
        <begin position="1"/>
        <end position="45"/>
    </location>
</feature>
<reference evidence="3" key="1">
    <citation type="submission" date="2022-11" db="UniProtKB">
        <authorList>
            <consortium name="WormBaseParasite"/>
        </authorList>
    </citation>
    <scope>IDENTIFICATION</scope>
</reference>
<evidence type="ECO:0000256" key="1">
    <source>
        <dbReference type="SAM" id="MobiDB-lite"/>
    </source>
</evidence>
<organism evidence="2 3">
    <name type="scientific">Ditylenchus dipsaci</name>
    <dbReference type="NCBI Taxonomy" id="166011"/>
    <lineage>
        <taxon>Eukaryota</taxon>
        <taxon>Metazoa</taxon>
        <taxon>Ecdysozoa</taxon>
        <taxon>Nematoda</taxon>
        <taxon>Chromadorea</taxon>
        <taxon>Rhabditida</taxon>
        <taxon>Tylenchina</taxon>
        <taxon>Tylenchomorpha</taxon>
        <taxon>Sphaerularioidea</taxon>
        <taxon>Anguinidae</taxon>
        <taxon>Anguininae</taxon>
        <taxon>Ditylenchus</taxon>
    </lineage>
</organism>
<protein>
    <submittedName>
        <fullName evidence="3">Uncharacterized protein</fullName>
    </submittedName>
</protein>
<proteinExistence type="predicted"/>
<feature type="compositionally biased region" description="Basic and acidic residues" evidence="1">
    <location>
        <begin position="22"/>
        <end position="35"/>
    </location>
</feature>
<dbReference type="AlphaFoldDB" id="A0A915DS79"/>
<evidence type="ECO:0000313" key="3">
    <source>
        <dbReference type="WBParaSite" id="jg22377"/>
    </source>
</evidence>
<evidence type="ECO:0000313" key="2">
    <source>
        <dbReference type="Proteomes" id="UP000887574"/>
    </source>
</evidence>
<name>A0A915DS79_9BILA</name>
<accession>A0A915DS79</accession>
<sequence length="88" mass="9563">MQINADGIPKNLFASKELGSNDARKPENGDGKKATGDSNLHGNNKTVHAKLGLETLVKKSLQEKAEYLMQFFGGVQLIRTMTTCGPMQ</sequence>
<dbReference type="WBParaSite" id="jg22377">
    <property type="protein sequence ID" value="jg22377"/>
    <property type="gene ID" value="jg22377"/>
</dbReference>
<dbReference type="Proteomes" id="UP000887574">
    <property type="component" value="Unplaced"/>
</dbReference>